<dbReference type="EMBL" id="JAVREL010000022">
    <property type="protein sequence ID" value="MDT0346573.1"/>
    <property type="molecule type" value="Genomic_DNA"/>
</dbReference>
<sequence length="115" mass="11560">MSADGLYYLPDGFRESGQGSGRAADAAESTRHYLGRATPNAASYAGADEFVTAVTNTRDTQSRGVAGAAEGRDNMAASDYQVAALGEETEAGANTAIGAAALTDSPVARGIADGI</sequence>
<comment type="caution">
    <text evidence="1">The sequence shown here is derived from an EMBL/GenBank/DDBJ whole genome shotgun (WGS) entry which is preliminary data.</text>
</comment>
<gene>
    <name evidence="1" type="ORF">RM590_28905</name>
</gene>
<evidence type="ECO:0000313" key="2">
    <source>
        <dbReference type="Proteomes" id="UP001183246"/>
    </source>
</evidence>
<dbReference type="Proteomes" id="UP001183246">
    <property type="component" value="Unassembled WGS sequence"/>
</dbReference>
<organism evidence="1 2">
    <name type="scientific">Streptomyces litchfieldiae</name>
    <dbReference type="NCBI Taxonomy" id="3075543"/>
    <lineage>
        <taxon>Bacteria</taxon>
        <taxon>Bacillati</taxon>
        <taxon>Actinomycetota</taxon>
        <taxon>Actinomycetes</taxon>
        <taxon>Kitasatosporales</taxon>
        <taxon>Streptomycetaceae</taxon>
        <taxon>Streptomyces</taxon>
    </lineage>
</organism>
<evidence type="ECO:0000313" key="1">
    <source>
        <dbReference type="EMBL" id="MDT0346573.1"/>
    </source>
</evidence>
<dbReference type="RefSeq" id="WP_311707700.1">
    <property type="nucleotide sequence ID" value="NZ_JAVREL010000022.1"/>
</dbReference>
<reference evidence="2" key="1">
    <citation type="submission" date="2023-07" db="EMBL/GenBank/DDBJ databases">
        <title>30 novel species of actinomycetes from the DSMZ collection.</title>
        <authorList>
            <person name="Nouioui I."/>
        </authorList>
    </citation>
    <scope>NUCLEOTIDE SEQUENCE [LARGE SCALE GENOMIC DNA]</scope>
    <source>
        <strain evidence="2">DSM 44938</strain>
    </source>
</reference>
<protein>
    <submittedName>
        <fullName evidence="1">Uncharacterized protein</fullName>
    </submittedName>
</protein>
<proteinExistence type="predicted"/>
<accession>A0ABU2MZ66</accession>
<keyword evidence="2" id="KW-1185">Reference proteome</keyword>
<name>A0ABU2MZ66_9ACTN</name>